<dbReference type="KEGG" id="dcb:C3Y92_04625"/>
<dbReference type="PANTHER" id="PTHR30217">
    <property type="entry name" value="PEPTIDASE U32 FAMILY"/>
    <property type="match status" value="1"/>
</dbReference>
<name>A0A4P6HID1_9BACT</name>
<dbReference type="PANTHER" id="PTHR30217:SF10">
    <property type="entry name" value="23S RRNA 5-HYDROXYCYTIDINE C2501 SYNTHASE"/>
    <property type="match status" value="1"/>
</dbReference>
<proteinExistence type="predicted"/>
<dbReference type="AlphaFoldDB" id="A0A4P6HID1"/>
<dbReference type="Proteomes" id="UP000293296">
    <property type="component" value="Chromosome"/>
</dbReference>
<dbReference type="Pfam" id="PF01136">
    <property type="entry name" value="Peptidase_U32"/>
    <property type="match status" value="1"/>
</dbReference>
<dbReference type="OrthoDB" id="9807498at2"/>
<dbReference type="EMBL" id="CP026538">
    <property type="protein sequence ID" value="QAZ66565.1"/>
    <property type="molecule type" value="Genomic_DNA"/>
</dbReference>
<evidence type="ECO:0000313" key="3">
    <source>
        <dbReference type="Proteomes" id="UP000293296"/>
    </source>
</evidence>
<feature type="region of interest" description="Disordered" evidence="1">
    <location>
        <begin position="288"/>
        <end position="318"/>
    </location>
</feature>
<organism evidence="2 3">
    <name type="scientific">Solidesulfovibrio carbinolicus</name>
    <dbReference type="NCBI Taxonomy" id="296842"/>
    <lineage>
        <taxon>Bacteria</taxon>
        <taxon>Pseudomonadati</taxon>
        <taxon>Thermodesulfobacteriota</taxon>
        <taxon>Desulfovibrionia</taxon>
        <taxon>Desulfovibrionales</taxon>
        <taxon>Desulfovibrionaceae</taxon>
        <taxon>Solidesulfovibrio</taxon>
    </lineage>
</organism>
<keyword evidence="3" id="KW-1185">Reference proteome</keyword>
<gene>
    <name evidence="2" type="ORF">C3Y92_04625</name>
</gene>
<dbReference type="InterPro" id="IPR051454">
    <property type="entry name" value="RNA/ubiquinone_mod_enzymes"/>
</dbReference>
<dbReference type="RefSeq" id="WP_129349941.1">
    <property type="nucleotide sequence ID" value="NZ_CP026538.1"/>
</dbReference>
<protein>
    <submittedName>
        <fullName evidence="2">Peptidase U32</fullName>
    </submittedName>
</protein>
<accession>A0A4P6HID1</accession>
<sequence>MTEAKKPEILAPAGDPYSFLAAVAAGADAVYCGLKHFSARMLARNFSTSELAALAEMARGRNVRTYVAINTLLKPDEADKAGRLISRLAADVGPDALIVQDLGVAAVARQAGYKGELHLSTLANVSSPSGLATLPAYSFSRVVLPRELTVDEMREMAEAAPKDLSLEAFVHGALCYNVSGRCYWSSYLGGKSGLRGRCVQPCRRIYDHRGQKGRYFSCQDLSLDVLTKALLTIPEITAWKIEGRKKGPHYVYHTVAAYKLLRDAADDASAKKMAASFLEQALGRPGTNYNFLPQRPKNPIDTKERTGSGMPAGKLTRGIKSGQWNLSTRVGLMPGDLLRVGFEDEPGHRVVKVTRTVPKGGRLTLTFDASESRPESGIPVFLIDRRDPALAAKIAPLEAALDKIAPREAKPSEFVAKLPKPAKPFRSEPLSLSVWRHPDMRKEKSPFGVWISTHRAQNLPLGRAAMVWWWLPPVIWPDEESEFRSLIAAIVSRGGKRFVLNAPWQTGLFPDGAKGLDFWAGPFCNVANPLALGELARNGFYGAFVSPELSGEELLGLPKTSPLHLGVVAKGAWPLGLSRVLSGEVKTCLPVISPKEEAFWAVKYDRTYWLYANWEVDLYRHREALVRAGYCVFVDLREPLPKEVNRRDRTSHFNWEIGLL</sequence>
<evidence type="ECO:0000256" key="1">
    <source>
        <dbReference type="SAM" id="MobiDB-lite"/>
    </source>
</evidence>
<reference evidence="2 3" key="1">
    <citation type="submission" date="2018-02" db="EMBL/GenBank/DDBJ databases">
        <title>Genome sequence of Desulfovibrio carbinolicus DSM 3852.</title>
        <authorList>
            <person name="Wilbanks E."/>
            <person name="Skennerton C.T."/>
            <person name="Orphan V.J."/>
        </authorList>
    </citation>
    <scope>NUCLEOTIDE SEQUENCE [LARGE SCALE GENOMIC DNA]</scope>
    <source>
        <strain evidence="2 3">DSM 3852</strain>
    </source>
</reference>
<dbReference type="InterPro" id="IPR001539">
    <property type="entry name" value="Peptidase_U32"/>
</dbReference>
<evidence type="ECO:0000313" key="2">
    <source>
        <dbReference type="EMBL" id="QAZ66565.1"/>
    </source>
</evidence>